<evidence type="ECO:0000313" key="3">
    <source>
        <dbReference type="Proteomes" id="UP000481252"/>
    </source>
</evidence>
<proteinExistence type="predicted"/>
<gene>
    <name evidence="2" type="ORF">G6N74_19300</name>
</gene>
<dbReference type="RefSeq" id="WP_165119577.1">
    <property type="nucleotide sequence ID" value="NZ_JAAKZG010000008.1"/>
</dbReference>
<comment type="caution">
    <text evidence="2">The sequence shown here is derived from an EMBL/GenBank/DDBJ whole genome shotgun (WGS) entry which is preliminary data.</text>
</comment>
<dbReference type="InterPro" id="IPR027417">
    <property type="entry name" value="P-loop_NTPase"/>
</dbReference>
<dbReference type="EMBL" id="JAAKZG010000008">
    <property type="protein sequence ID" value="NGN43221.1"/>
    <property type="molecule type" value="Genomic_DNA"/>
</dbReference>
<dbReference type="Gene3D" id="3.40.50.300">
    <property type="entry name" value="P-loop containing nucleotide triphosphate hydrolases"/>
    <property type="match status" value="2"/>
</dbReference>
<accession>A0A7C9R940</accession>
<dbReference type="Proteomes" id="UP000481252">
    <property type="component" value="Unassembled WGS sequence"/>
</dbReference>
<dbReference type="Pfam" id="PF02463">
    <property type="entry name" value="SMC_N"/>
    <property type="match status" value="1"/>
</dbReference>
<dbReference type="SUPFAM" id="SSF52540">
    <property type="entry name" value="P-loop containing nucleoside triphosphate hydrolases"/>
    <property type="match status" value="1"/>
</dbReference>
<sequence>MKLRRIEVTDFRKLGHVVIDDLGDGLNVVVGDNEAGKSTLLAALRAVLFERHRVGGAAAVAMQPYNQSVRPEIRLDFERNGAAWQLRKAFCQRPEAELAGNGERYTGDAVEEKLAEMFGFTPPGSGGSKPLEHHGVFGLLWVEQGTSHRALGIGSGRNHLASALESEVGQVTGGERGRALLAASEERKSGFWDKRDNPRGEFRALAAQLEADREQFATLQKQMAEHDAQVSRLAGVQNILARHTRDDTLNQAIQKAVAARAAAARVAQLEEKHQAAVGGVERARLRLDAAMSRNMARRRLAADLAADKSEMDAAHAARNETSTELARLDAISSKTAACLNEAARAEQEAAGRVRRMEQAIARRQATEAVERLTGQLKLAEDADAARRKASAVASATSLTANDIAALESLERDLYQARVRLEAAGVRITLHPDAAQAVRLDGKPVASGELVLSRDARLVLEGYGEVGIHPRGGTEDLMRAAETAETAFQQALRRLGFAELIAARNALRLQENARAEAANLGRTVAAVAPGGIEALKQELARNAVLVSAGEAVDGAEPGDLECAKRESHEIRGRLAVLESEARARRSAAETARRELAVLDERASAAGQRYGKRLEELSAARQVTGDQVLEDELAAEQQAFQAADQDRQAASAALANADPEAKQLALRQAEQAETMIRRDITALDIEKREIEAALRALGKDGLGEQLAQLEGQVALGETRLKTMTLEAEAARLLFNTLSQAQREMRDLWLAPVRERSAPYLRLIEADSNIVLHDETFEIDQVVRNGVAEPFGGLSVGAREQIAVITRIALADILREAGQESCIVLDDALVNTDEARLERMHLILHKAAANQQILILTCRERDFLQLGAPIRRM</sequence>
<keyword evidence="3" id="KW-1185">Reference proteome</keyword>
<name>A0A7C9R940_9HYPH</name>
<evidence type="ECO:0000259" key="1">
    <source>
        <dbReference type="Pfam" id="PF02463"/>
    </source>
</evidence>
<protein>
    <submittedName>
        <fullName evidence="2">AAA family ATPase</fullName>
    </submittedName>
</protein>
<dbReference type="AlphaFoldDB" id="A0A7C9R940"/>
<feature type="domain" description="RecF/RecN/SMC N-terminal" evidence="1">
    <location>
        <begin position="3"/>
        <end position="860"/>
    </location>
</feature>
<evidence type="ECO:0000313" key="2">
    <source>
        <dbReference type="EMBL" id="NGN43221.1"/>
    </source>
</evidence>
<reference evidence="2 3" key="1">
    <citation type="submission" date="2020-02" db="EMBL/GenBank/DDBJ databases">
        <title>Genome sequence of the type strain CGMCC 1.15528 of Mesorhizobium zhangyense.</title>
        <authorList>
            <person name="Gao J."/>
            <person name="Sun J."/>
        </authorList>
    </citation>
    <scope>NUCLEOTIDE SEQUENCE [LARGE SCALE GENOMIC DNA]</scope>
    <source>
        <strain evidence="2 3">CGMCC 1.15528</strain>
    </source>
</reference>
<organism evidence="2 3">
    <name type="scientific">Mesorhizobium zhangyense</name>
    <dbReference type="NCBI Taxonomy" id="1776730"/>
    <lineage>
        <taxon>Bacteria</taxon>
        <taxon>Pseudomonadati</taxon>
        <taxon>Pseudomonadota</taxon>
        <taxon>Alphaproteobacteria</taxon>
        <taxon>Hyphomicrobiales</taxon>
        <taxon>Phyllobacteriaceae</taxon>
        <taxon>Mesorhizobium</taxon>
    </lineage>
</organism>
<dbReference type="InterPro" id="IPR003395">
    <property type="entry name" value="RecF/RecN/SMC_N"/>
</dbReference>
<dbReference type="PANTHER" id="PTHR41259">
    <property type="entry name" value="DOUBLE-STRAND BREAK REPAIR RAD50 ATPASE, PUTATIVE-RELATED"/>
    <property type="match status" value="1"/>
</dbReference>
<dbReference type="PANTHER" id="PTHR41259:SF1">
    <property type="entry name" value="DOUBLE-STRAND BREAK REPAIR RAD50 ATPASE, PUTATIVE-RELATED"/>
    <property type="match status" value="1"/>
</dbReference>